<dbReference type="GO" id="GO:0003677">
    <property type="term" value="F:DNA binding"/>
    <property type="evidence" value="ECO:0007669"/>
    <property type="project" value="UniProtKB-UniRule"/>
</dbReference>
<keyword evidence="3 5" id="KW-0238">DNA-binding</keyword>
<comment type="similarity">
    <text evidence="1">Belongs to the 'phage' integrase family.</text>
</comment>
<feature type="domain" description="Core-binding (CB)" evidence="7">
    <location>
        <begin position="1"/>
        <end position="82"/>
    </location>
</feature>
<evidence type="ECO:0000259" key="7">
    <source>
        <dbReference type="PROSITE" id="PS51900"/>
    </source>
</evidence>
<dbReference type="Proteomes" id="UP000242310">
    <property type="component" value="Unassembled WGS sequence"/>
</dbReference>
<dbReference type="InterPro" id="IPR002104">
    <property type="entry name" value="Integrase_catalytic"/>
</dbReference>
<evidence type="ECO:0000256" key="5">
    <source>
        <dbReference type="PROSITE-ProRule" id="PRU01248"/>
    </source>
</evidence>
<dbReference type="PROSITE" id="PS51898">
    <property type="entry name" value="TYR_RECOMBINASE"/>
    <property type="match status" value="1"/>
</dbReference>
<reference evidence="8 9" key="1">
    <citation type="submission" date="2018-03" db="EMBL/GenBank/DDBJ databases">
        <title>Genomic Encyclopedia of Type Strains, Phase III (KMG-III): the genomes of soil and plant-associated and newly described type strains.</title>
        <authorList>
            <person name="Whitman W."/>
        </authorList>
    </citation>
    <scope>NUCLEOTIDE SEQUENCE [LARGE SCALE GENOMIC DNA]</scope>
    <source>
        <strain evidence="8 9">CGMCC 1.07653</strain>
    </source>
</reference>
<dbReference type="GO" id="GO:0006310">
    <property type="term" value="P:DNA recombination"/>
    <property type="evidence" value="ECO:0007669"/>
    <property type="project" value="UniProtKB-KW"/>
</dbReference>
<name>A0A2P8HYR0_9BACI</name>
<gene>
    <name evidence="8" type="ORF">B0H94_101286</name>
</gene>
<evidence type="ECO:0000256" key="1">
    <source>
        <dbReference type="ARBA" id="ARBA00008857"/>
    </source>
</evidence>
<evidence type="ECO:0000256" key="2">
    <source>
        <dbReference type="ARBA" id="ARBA00022908"/>
    </source>
</evidence>
<keyword evidence="4" id="KW-0233">DNA recombination</keyword>
<evidence type="ECO:0000256" key="3">
    <source>
        <dbReference type="ARBA" id="ARBA00023125"/>
    </source>
</evidence>
<accession>A0A2P8HYR0</accession>
<sequence length="276" mass="31780">MAKTLLEAFQEECSGKSVSTQKTYVHALKHFQHWLESVGTNLEAYARSDVQQYIDYLAAQRKSAATIHKIWNAIKAFSRWSGNTQAIKDIRVMKMADIKKQAPKGLSRIERNRVVREVDRSGNQRDYTIVIMLLYTGLRVHELVSLNRNDIQKSERKGNVRVIGKGNQERHIPLNAEVRRALTIYLEKRKDDHAALFLSNRKRRISVRSVQTILEKYGVHPHQLRHTFITSLVRSGEDLSVIQSLSGHQSADMIFRYSQPTEEDKAQAVQNIYLDA</sequence>
<dbReference type="EMBL" id="PYAV01000001">
    <property type="protein sequence ID" value="PSL51371.1"/>
    <property type="molecule type" value="Genomic_DNA"/>
</dbReference>
<dbReference type="InterPro" id="IPR044068">
    <property type="entry name" value="CB"/>
</dbReference>
<dbReference type="RefSeq" id="WP_245893861.1">
    <property type="nucleotide sequence ID" value="NZ_PYAV01000001.1"/>
</dbReference>
<dbReference type="AlphaFoldDB" id="A0A2P8HYR0"/>
<dbReference type="InterPro" id="IPR050090">
    <property type="entry name" value="Tyrosine_recombinase_XerCD"/>
</dbReference>
<protein>
    <submittedName>
        <fullName evidence="8">Integrase/recombinase XerC/integrase/recombinase XerD</fullName>
    </submittedName>
</protein>
<keyword evidence="2" id="KW-0229">DNA integration</keyword>
<dbReference type="Pfam" id="PF00589">
    <property type="entry name" value="Phage_integrase"/>
    <property type="match status" value="1"/>
</dbReference>
<proteinExistence type="inferred from homology"/>
<dbReference type="Pfam" id="PF13495">
    <property type="entry name" value="Phage_int_SAM_4"/>
    <property type="match status" value="1"/>
</dbReference>
<dbReference type="InterPro" id="IPR004107">
    <property type="entry name" value="Integrase_SAM-like_N"/>
</dbReference>
<dbReference type="SUPFAM" id="SSF56349">
    <property type="entry name" value="DNA breaking-rejoining enzymes"/>
    <property type="match status" value="1"/>
</dbReference>
<dbReference type="GO" id="GO:0015074">
    <property type="term" value="P:DNA integration"/>
    <property type="evidence" value="ECO:0007669"/>
    <property type="project" value="UniProtKB-KW"/>
</dbReference>
<dbReference type="InterPro" id="IPR011010">
    <property type="entry name" value="DNA_brk_join_enz"/>
</dbReference>
<evidence type="ECO:0000313" key="9">
    <source>
        <dbReference type="Proteomes" id="UP000242310"/>
    </source>
</evidence>
<evidence type="ECO:0000259" key="6">
    <source>
        <dbReference type="PROSITE" id="PS51898"/>
    </source>
</evidence>
<evidence type="ECO:0000256" key="4">
    <source>
        <dbReference type="ARBA" id="ARBA00023172"/>
    </source>
</evidence>
<dbReference type="Gene3D" id="1.10.443.10">
    <property type="entry name" value="Intergrase catalytic core"/>
    <property type="match status" value="1"/>
</dbReference>
<dbReference type="PANTHER" id="PTHR30349:SF41">
    <property type="entry name" value="INTEGRASE_RECOMBINASE PROTEIN MJ0367-RELATED"/>
    <property type="match status" value="1"/>
</dbReference>
<evidence type="ECO:0000313" key="8">
    <source>
        <dbReference type="EMBL" id="PSL51371.1"/>
    </source>
</evidence>
<dbReference type="Gene3D" id="1.10.150.130">
    <property type="match status" value="1"/>
</dbReference>
<dbReference type="PROSITE" id="PS51900">
    <property type="entry name" value="CB"/>
    <property type="match status" value="1"/>
</dbReference>
<dbReference type="InterPro" id="IPR013762">
    <property type="entry name" value="Integrase-like_cat_sf"/>
</dbReference>
<comment type="caution">
    <text evidence="8">The sequence shown here is derived from an EMBL/GenBank/DDBJ whole genome shotgun (WGS) entry which is preliminary data.</text>
</comment>
<feature type="domain" description="Tyr recombinase" evidence="6">
    <location>
        <begin position="101"/>
        <end position="270"/>
    </location>
</feature>
<organism evidence="8 9">
    <name type="scientific">Salsuginibacillus halophilus</name>
    <dbReference type="NCBI Taxonomy" id="517424"/>
    <lineage>
        <taxon>Bacteria</taxon>
        <taxon>Bacillati</taxon>
        <taxon>Bacillota</taxon>
        <taxon>Bacilli</taxon>
        <taxon>Bacillales</taxon>
        <taxon>Bacillaceae</taxon>
        <taxon>Salsuginibacillus</taxon>
    </lineage>
</organism>
<keyword evidence="9" id="KW-1185">Reference proteome</keyword>
<dbReference type="PANTHER" id="PTHR30349">
    <property type="entry name" value="PHAGE INTEGRASE-RELATED"/>
    <property type="match status" value="1"/>
</dbReference>
<dbReference type="InterPro" id="IPR010998">
    <property type="entry name" value="Integrase_recombinase_N"/>
</dbReference>